<organism evidence="2 3">
    <name type="scientific">Cristinia sonorae</name>
    <dbReference type="NCBI Taxonomy" id="1940300"/>
    <lineage>
        <taxon>Eukaryota</taxon>
        <taxon>Fungi</taxon>
        <taxon>Dikarya</taxon>
        <taxon>Basidiomycota</taxon>
        <taxon>Agaricomycotina</taxon>
        <taxon>Agaricomycetes</taxon>
        <taxon>Agaricomycetidae</taxon>
        <taxon>Agaricales</taxon>
        <taxon>Pleurotineae</taxon>
        <taxon>Stephanosporaceae</taxon>
        <taxon>Cristinia</taxon>
    </lineage>
</organism>
<proteinExistence type="predicted"/>
<dbReference type="EMBL" id="JAEVFJ010000017">
    <property type="protein sequence ID" value="KAH8100051.1"/>
    <property type="molecule type" value="Genomic_DNA"/>
</dbReference>
<dbReference type="AlphaFoldDB" id="A0A8K0UMG2"/>
<comment type="caution">
    <text evidence="2">The sequence shown here is derived from an EMBL/GenBank/DDBJ whole genome shotgun (WGS) entry which is preliminary data.</text>
</comment>
<keyword evidence="3" id="KW-1185">Reference proteome</keyword>
<name>A0A8K0UMG2_9AGAR</name>
<dbReference type="PANTHER" id="PTHR33129">
    <property type="entry name" value="PROTEIN KINASE DOMAIN-CONTAINING PROTEIN-RELATED"/>
    <property type="match status" value="1"/>
</dbReference>
<dbReference type="PANTHER" id="PTHR33129:SF1">
    <property type="entry name" value="ATP-BINDING PROTEIN"/>
    <property type="match status" value="1"/>
</dbReference>
<sequence>MFDFVPPTDLVKPDAEGASTCGITSTLSEPLDTLESRLPSELLPRSGSLSPQGSLSPSDSGSLGSSTSSLDSLELLPDLDPFPPDRPNPFLKCGRGRPGSVIVEGAPGIGKTSSLLVLLVERLHASRPTVWVDDPRFCILFTEPTENHTGVQKLSLVKHSYDSLQAIIPTSAWILSDSNAVLNNPPHDLIKIGRFLVQAASPRKERGRWLKKTNNAGLNHWVMKPWTLDEIIIGNEMREDPVPIDHLHTFLAKYGPSARDAYAMLTRQRFEAYHGRLLTAIKSLEYETLRSLLDNHGGALELASDLPLTIITIVPGPTRRFHSTYTIPTRTITELLIENLRERKMDRVAQLFDMFTRNTSTAPAAGWILDIHLHALLNPDQPFPARELRTERAVSRIHWAPGPLGSLDISAAELLPPESANPTSGSDSPLPRIPYEVNTLVELVSGYYEPNSRSRATCDPFIYDAKAARAIVFQVTVVSSHSVKAKGFQWLQKLGVREFWYVLVTSRGRDTVAVDLVVGEEVDAVVARKFHIAIGVEDFKRRISSPYSSESSRSSSEHE</sequence>
<evidence type="ECO:0000313" key="2">
    <source>
        <dbReference type="EMBL" id="KAH8100051.1"/>
    </source>
</evidence>
<dbReference type="Proteomes" id="UP000813824">
    <property type="component" value="Unassembled WGS sequence"/>
</dbReference>
<reference evidence="2" key="1">
    <citation type="journal article" date="2021" name="New Phytol.">
        <title>Evolutionary innovations through gain and loss of genes in the ectomycorrhizal Boletales.</title>
        <authorList>
            <person name="Wu G."/>
            <person name="Miyauchi S."/>
            <person name="Morin E."/>
            <person name="Kuo A."/>
            <person name="Drula E."/>
            <person name="Varga T."/>
            <person name="Kohler A."/>
            <person name="Feng B."/>
            <person name="Cao Y."/>
            <person name="Lipzen A."/>
            <person name="Daum C."/>
            <person name="Hundley H."/>
            <person name="Pangilinan J."/>
            <person name="Johnson J."/>
            <person name="Barry K."/>
            <person name="LaButti K."/>
            <person name="Ng V."/>
            <person name="Ahrendt S."/>
            <person name="Min B."/>
            <person name="Choi I.G."/>
            <person name="Park H."/>
            <person name="Plett J.M."/>
            <person name="Magnuson J."/>
            <person name="Spatafora J.W."/>
            <person name="Nagy L.G."/>
            <person name="Henrissat B."/>
            <person name="Grigoriev I.V."/>
            <person name="Yang Z.L."/>
            <person name="Xu J."/>
            <person name="Martin F.M."/>
        </authorList>
    </citation>
    <scope>NUCLEOTIDE SEQUENCE</scope>
    <source>
        <strain evidence="2">KKN 215</strain>
    </source>
</reference>
<dbReference type="InterPro" id="IPR052980">
    <property type="entry name" value="Crinkler_effector"/>
</dbReference>
<evidence type="ECO:0000313" key="3">
    <source>
        <dbReference type="Proteomes" id="UP000813824"/>
    </source>
</evidence>
<dbReference type="OrthoDB" id="3069695at2759"/>
<feature type="region of interest" description="Disordered" evidence="1">
    <location>
        <begin position="1"/>
        <end position="93"/>
    </location>
</feature>
<protein>
    <submittedName>
        <fullName evidence="2">Uncharacterized protein</fullName>
    </submittedName>
</protein>
<feature type="compositionally biased region" description="Low complexity" evidence="1">
    <location>
        <begin position="42"/>
        <end position="79"/>
    </location>
</feature>
<gene>
    <name evidence="2" type="ORF">BXZ70DRAFT_907635</name>
</gene>
<evidence type="ECO:0000256" key="1">
    <source>
        <dbReference type="SAM" id="MobiDB-lite"/>
    </source>
</evidence>
<accession>A0A8K0UMG2</accession>